<organism evidence="1 2">
    <name type="scientific">Nitrosomonas ureae</name>
    <dbReference type="NCBI Taxonomy" id="44577"/>
    <lineage>
        <taxon>Bacteria</taxon>
        <taxon>Pseudomonadati</taxon>
        <taxon>Pseudomonadota</taxon>
        <taxon>Betaproteobacteria</taxon>
        <taxon>Nitrosomonadales</taxon>
        <taxon>Nitrosomonadaceae</taxon>
        <taxon>Nitrosomonas</taxon>
    </lineage>
</organism>
<proteinExistence type="predicted"/>
<keyword evidence="2" id="KW-1185">Reference proteome</keyword>
<protein>
    <submittedName>
        <fullName evidence="1">Uncharacterized protein</fullName>
    </submittedName>
</protein>
<evidence type="ECO:0000313" key="1">
    <source>
        <dbReference type="EMBL" id="SDU32275.1"/>
    </source>
</evidence>
<gene>
    <name evidence="1" type="ORF">SAMN05216406_15310</name>
</gene>
<name>A0A1H2HK98_9PROT</name>
<dbReference type="Proteomes" id="UP000182882">
    <property type="component" value="Unassembled WGS sequence"/>
</dbReference>
<dbReference type="EMBL" id="FNLN01000053">
    <property type="protein sequence ID" value="SDU32275.1"/>
    <property type="molecule type" value="Genomic_DNA"/>
</dbReference>
<dbReference type="KEGG" id="nur:ATY38_07890"/>
<sequence>MTLLEIIRKNKFATATGATVATHTEKTAPNAAKVASVAVASCEDEKNDQFKIEMILAWLYKIGEAEEDHHLVLVKCKADPEALEYFYRHANGEYDE</sequence>
<dbReference type="RefSeq" id="WP_062558824.1">
    <property type="nucleotide sequence ID" value="NZ_CP013341.1"/>
</dbReference>
<reference evidence="2" key="1">
    <citation type="submission" date="2016-10" db="EMBL/GenBank/DDBJ databases">
        <authorList>
            <person name="Varghese N."/>
            <person name="Submissions S."/>
        </authorList>
    </citation>
    <scope>NUCLEOTIDE SEQUENCE [LARGE SCALE GENOMIC DNA]</scope>
    <source>
        <strain evidence="2">Nm10</strain>
    </source>
</reference>
<evidence type="ECO:0000313" key="2">
    <source>
        <dbReference type="Proteomes" id="UP000182882"/>
    </source>
</evidence>
<accession>A0A1H2HK98</accession>
<dbReference type="AlphaFoldDB" id="A0A1H2HK98"/>